<feature type="transmembrane region" description="Helical" evidence="2">
    <location>
        <begin position="486"/>
        <end position="504"/>
    </location>
</feature>
<proteinExistence type="predicted"/>
<evidence type="ECO:0000256" key="1">
    <source>
        <dbReference type="SAM" id="MobiDB-lite"/>
    </source>
</evidence>
<keyword evidence="5" id="KW-1185">Reference proteome</keyword>
<feature type="transmembrane region" description="Helical" evidence="2">
    <location>
        <begin position="298"/>
        <end position="319"/>
    </location>
</feature>
<dbReference type="OrthoDB" id="5819582at2759"/>
<evidence type="ECO:0000259" key="3">
    <source>
        <dbReference type="Pfam" id="PF01757"/>
    </source>
</evidence>
<organism evidence="4 5">
    <name type="scientific">Niveomyces insectorum RCEF 264</name>
    <dbReference type="NCBI Taxonomy" id="1081102"/>
    <lineage>
        <taxon>Eukaryota</taxon>
        <taxon>Fungi</taxon>
        <taxon>Dikarya</taxon>
        <taxon>Ascomycota</taxon>
        <taxon>Pezizomycotina</taxon>
        <taxon>Sordariomycetes</taxon>
        <taxon>Hypocreomycetidae</taxon>
        <taxon>Hypocreales</taxon>
        <taxon>Cordycipitaceae</taxon>
        <taxon>Niveomyces</taxon>
    </lineage>
</organism>
<dbReference type="PANTHER" id="PTHR23028">
    <property type="entry name" value="ACETYLTRANSFERASE"/>
    <property type="match status" value="1"/>
</dbReference>
<feature type="transmembrane region" description="Helical" evidence="2">
    <location>
        <begin position="151"/>
        <end position="170"/>
    </location>
</feature>
<evidence type="ECO:0000256" key="2">
    <source>
        <dbReference type="SAM" id="Phobius"/>
    </source>
</evidence>
<sequence>MPSNLEGGGLLGGDGTSVESQELLSWQPASWDTDNTTAPTAKRNPRWLRSWLWPFRGSPGDSDNNNSSINNNSNGGGGGGGGSIGSSTSRPLRPTAYLDGLRGFAAFIVYIHHHELWAHAASTGGDNRMFENAYGFEGNYRFATLPFVRNFFSGGHIAVATFYVISGYVLSAKPLSLIHAGELLRLLDNVASAVFRRWFRLYIPIIVTTFVYVTWWHMFGIWTSNCDHKGSLGAEWWNWYTEIKNFTFLFKEGTIWFPYNSHLWSIPLEMRGSIIVFCAALALARATNRARQWCMLGLVFYFLYIVDGYYGALFMMGMLQCELDLMAQRDDPDFPGILRRLEPYKRSLSYVFLVVSLYLAGVPSETNSLENLRANPGWHWLSYLKAQAVFDPKWFYLFYAASFLVACVPRIRWLRRFFETRFCQYLGRVSYALYLVHGPILSTLGDRVYAMTGWVPPIELHQRMLAPYANLIPIPRMGPMGLEASFLLPHILLLPVTFWAADIVTRFVDEPTVRFTNWLYKRTLRGGGGSGTPQPKPEDALRLA</sequence>
<dbReference type="PANTHER" id="PTHR23028:SF125">
    <property type="entry name" value="ACYLTRANSFERASE"/>
    <property type="match status" value="1"/>
</dbReference>
<evidence type="ECO:0000313" key="5">
    <source>
        <dbReference type="Proteomes" id="UP000076874"/>
    </source>
</evidence>
<dbReference type="STRING" id="1081102.A0A162MT01"/>
<feature type="compositionally biased region" description="Gly residues" evidence="1">
    <location>
        <begin position="74"/>
        <end position="84"/>
    </location>
</feature>
<reference evidence="4 5" key="1">
    <citation type="journal article" date="2016" name="Genome Biol. Evol.">
        <title>Divergent and convergent evolution of fungal pathogenicity.</title>
        <authorList>
            <person name="Shang Y."/>
            <person name="Xiao G."/>
            <person name="Zheng P."/>
            <person name="Cen K."/>
            <person name="Zhan S."/>
            <person name="Wang C."/>
        </authorList>
    </citation>
    <scope>NUCLEOTIDE SEQUENCE [LARGE SCALE GENOMIC DNA]</scope>
    <source>
        <strain evidence="4 5">RCEF 264</strain>
    </source>
</reference>
<dbReference type="AlphaFoldDB" id="A0A162MT01"/>
<name>A0A162MT01_9HYPO</name>
<accession>A0A162MT01</accession>
<keyword evidence="2" id="KW-1133">Transmembrane helix</keyword>
<dbReference type="InterPro" id="IPR050879">
    <property type="entry name" value="Acyltransferase_3"/>
</dbReference>
<protein>
    <submittedName>
        <fullName evidence="4">Acyltransferase 3</fullName>
    </submittedName>
</protein>
<feature type="domain" description="Acyltransferase 3" evidence="3">
    <location>
        <begin position="96"/>
        <end position="450"/>
    </location>
</feature>
<keyword evidence="2" id="KW-0472">Membrane</keyword>
<keyword evidence="2" id="KW-0812">Transmembrane</keyword>
<feature type="compositionally biased region" description="Low complexity" evidence="1">
    <location>
        <begin position="60"/>
        <end position="73"/>
    </location>
</feature>
<dbReference type="Proteomes" id="UP000076874">
    <property type="component" value="Unassembled WGS sequence"/>
</dbReference>
<keyword evidence="4" id="KW-0808">Transferase</keyword>
<feature type="transmembrane region" description="Helical" evidence="2">
    <location>
        <begin position="394"/>
        <end position="413"/>
    </location>
</feature>
<feature type="transmembrane region" description="Helical" evidence="2">
    <location>
        <begin position="425"/>
        <end position="444"/>
    </location>
</feature>
<keyword evidence="4" id="KW-0012">Acyltransferase</keyword>
<feature type="transmembrane region" description="Helical" evidence="2">
    <location>
        <begin position="268"/>
        <end position="286"/>
    </location>
</feature>
<dbReference type="InterPro" id="IPR002656">
    <property type="entry name" value="Acyl_transf_3_dom"/>
</dbReference>
<feature type="region of interest" description="Disordered" evidence="1">
    <location>
        <begin position="59"/>
        <end position="87"/>
    </location>
</feature>
<dbReference type="Pfam" id="PF01757">
    <property type="entry name" value="Acyl_transf_3"/>
    <property type="match status" value="1"/>
</dbReference>
<feature type="transmembrane region" description="Helical" evidence="2">
    <location>
        <begin position="201"/>
        <end position="222"/>
    </location>
</feature>
<gene>
    <name evidence="4" type="ORF">SPI_01056</name>
</gene>
<comment type="caution">
    <text evidence="4">The sequence shown here is derived from an EMBL/GenBank/DDBJ whole genome shotgun (WGS) entry which is preliminary data.</text>
</comment>
<evidence type="ECO:0000313" key="4">
    <source>
        <dbReference type="EMBL" id="OAA66480.1"/>
    </source>
</evidence>
<dbReference type="EMBL" id="AZHD01000002">
    <property type="protein sequence ID" value="OAA66480.1"/>
    <property type="molecule type" value="Genomic_DNA"/>
</dbReference>
<dbReference type="GO" id="GO:0016747">
    <property type="term" value="F:acyltransferase activity, transferring groups other than amino-acyl groups"/>
    <property type="evidence" value="ECO:0007669"/>
    <property type="project" value="InterPro"/>
</dbReference>